<dbReference type="SMART" id="SM00421">
    <property type="entry name" value="HTH_LUXR"/>
    <property type="match status" value="1"/>
</dbReference>
<feature type="transmembrane region" description="Helical" evidence="5">
    <location>
        <begin position="192"/>
        <end position="217"/>
    </location>
</feature>
<feature type="transmembrane region" description="Helical" evidence="5">
    <location>
        <begin position="167"/>
        <end position="186"/>
    </location>
</feature>
<evidence type="ECO:0000256" key="2">
    <source>
        <dbReference type="ARBA" id="ARBA00023125"/>
    </source>
</evidence>
<evidence type="ECO:0000256" key="3">
    <source>
        <dbReference type="ARBA" id="ARBA00023163"/>
    </source>
</evidence>
<dbReference type="Gene3D" id="1.10.10.10">
    <property type="entry name" value="Winged helix-like DNA-binding domain superfamily/Winged helix DNA-binding domain"/>
    <property type="match status" value="1"/>
</dbReference>
<dbReference type="SUPFAM" id="SSF46894">
    <property type="entry name" value="C-terminal effector domain of the bipartite response regulators"/>
    <property type="match status" value="1"/>
</dbReference>
<dbReference type="Proteomes" id="UP000293345">
    <property type="component" value="Unassembled WGS sequence"/>
</dbReference>
<keyword evidence="3" id="KW-0804">Transcription</keyword>
<evidence type="ECO:0000256" key="5">
    <source>
        <dbReference type="SAM" id="Phobius"/>
    </source>
</evidence>
<sequence length="502" mass="53651">MMPSKTSREEGNGMAKESVQSAKASRARTVQADKSKAGQKKADGAVAKPAAKPRLASIGICCTLAWAFLINAAGGEAPTGQLSWQVSYFALAIAMVAFGFIARSKPAFVESPAAGYVAAVAGAFGAAALLFSSVTPALDALEYPATIVCSCVLGWLYLQWGAFYTGVNLRMAIGCLFIGNTAASALKCAAHFSPFPLMCAITMALPVASVLLCRMALIDAPAGGRADVRFESHNLRGLWKVAVAAAVLSYVTAFLVGTSFGNQSAAAPDVFLLGRAFEVLISGVVLAVVIGANRAFNFAQLWRIVLAVLALDVLSQALLPQITVIRCVESSAWDLLVLFTWLTVIDIARHAKADRNMVIGMGWAVYAASFAAGSVHSSWFSSGSFGIAFTTLLMFALAMVGTFFLEVRDQDTKWIFAELSGERVSAPQDHRSIDERCDAIGAERTLTPRELEVMKMLCKGRTKSYIAETLYLTENTVRSHTKHIYTKLDVHSKQELMDLVGA</sequence>
<proteinExistence type="predicted"/>
<organism evidence="7 8">
    <name type="scientific">Senegalimassilia faecalis</name>
    <dbReference type="NCBI Taxonomy" id="2509433"/>
    <lineage>
        <taxon>Bacteria</taxon>
        <taxon>Bacillati</taxon>
        <taxon>Actinomycetota</taxon>
        <taxon>Coriobacteriia</taxon>
        <taxon>Coriobacteriales</taxon>
        <taxon>Coriobacteriaceae</taxon>
        <taxon>Senegalimassilia</taxon>
    </lineage>
</organism>
<feature type="transmembrane region" description="Helical" evidence="5">
    <location>
        <begin position="86"/>
        <end position="102"/>
    </location>
</feature>
<evidence type="ECO:0000256" key="1">
    <source>
        <dbReference type="ARBA" id="ARBA00023015"/>
    </source>
</evidence>
<accession>A0A4Q2JZN7</accession>
<protein>
    <submittedName>
        <fullName evidence="7">LuxR family transcriptional regulator</fullName>
    </submittedName>
</protein>
<dbReference type="PANTHER" id="PTHR44688:SF16">
    <property type="entry name" value="DNA-BINDING TRANSCRIPTIONAL ACTIVATOR DEVR_DOSR"/>
    <property type="match status" value="1"/>
</dbReference>
<dbReference type="PRINTS" id="PR00038">
    <property type="entry name" value="HTHLUXR"/>
</dbReference>
<name>A0A4Q2JZN7_9ACTN</name>
<feature type="transmembrane region" description="Helical" evidence="5">
    <location>
        <begin position="360"/>
        <end position="379"/>
    </location>
</feature>
<dbReference type="PANTHER" id="PTHR44688">
    <property type="entry name" value="DNA-BINDING TRANSCRIPTIONAL ACTIVATOR DEVR_DOSR"/>
    <property type="match status" value="1"/>
</dbReference>
<feature type="transmembrane region" description="Helical" evidence="5">
    <location>
        <begin position="272"/>
        <end position="292"/>
    </location>
</feature>
<feature type="domain" description="HTH luxR-type" evidence="6">
    <location>
        <begin position="439"/>
        <end position="502"/>
    </location>
</feature>
<gene>
    <name evidence="7" type="ORF">ET524_08065</name>
</gene>
<dbReference type="EMBL" id="SDPW01000001">
    <property type="protein sequence ID" value="RXZ54436.1"/>
    <property type="molecule type" value="Genomic_DNA"/>
</dbReference>
<feature type="transmembrane region" description="Helical" evidence="5">
    <location>
        <begin position="385"/>
        <end position="405"/>
    </location>
</feature>
<evidence type="ECO:0000313" key="8">
    <source>
        <dbReference type="Proteomes" id="UP000293345"/>
    </source>
</evidence>
<keyword evidence="8" id="KW-1185">Reference proteome</keyword>
<dbReference type="GO" id="GO:0003677">
    <property type="term" value="F:DNA binding"/>
    <property type="evidence" value="ECO:0007669"/>
    <property type="project" value="UniProtKB-KW"/>
</dbReference>
<evidence type="ECO:0000259" key="6">
    <source>
        <dbReference type="PROSITE" id="PS50043"/>
    </source>
</evidence>
<comment type="caution">
    <text evidence="7">The sequence shown here is derived from an EMBL/GenBank/DDBJ whole genome shotgun (WGS) entry which is preliminary data.</text>
</comment>
<keyword evidence="5" id="KW-0812">Transmembrane</keyword>
<feature type="transmembrane region" description="Helical" evidence="5">
    <location>
        <begin position="114"/>
        <end position="134"/>
    </location>
</feature>
<keyword evidence="1" id="KW-0805">Transcription regulation</keyword>
<feature type="region of interest" description="Disordered" evidence="4">
    <location>
        <begin position="1"/>
        <end position="43"/>
    </location>
</feature>
<feature type="transmembrane region" description="Helical" evidence="5">
    <location>
        <begin position="55"/>
        <end position="74"/>
    </location>
</feature>
<dbReference type="AlphaFoldDB" id="A0A4Q2JZN7"/>
<dbReference type="InterPro" id="IPR016032">
    <property type="entry name" value="Sig_transdc_resp-reg_C-effctor"/>
</dbReference>
<keyword evidence="5" id="KW-1133">Transmembrane helix</keyword>
<dbReference type="InterPro" id="IPR036388">
    <property type="entry name" value="WH-like_DNA-bd_sf"/>
</dbReference>
<dbReference type="PROSITE" id="PS50043">
    <property type="entry name" value="HTH_LUXR_2"/>
    <property type="match status" value="1"/>
</dbReference>
<dbReference type="CDD" id="cd06170">
    <property type="entry name" value="LuxR_C_like"/>
    <property type="match status" value="1"/>
</dbReference>
<feature type="transmembrane region" description="Helical" evidence="5">
    <location>
        <begin position="238"/>
        <end position="260"/>
    </location>
</feature>
<evidence type="ECO:0000313" key="7">
    <source>
        <dbReference type="EMBL" id="RXZ54436.1"/>
    </source>
</evidence>
<keyword evidence="5" id="KW-0472">Membrane</keyword>
<feature type="transmembrane region" description="Helical" evidence="5">
    <location>
        <begin position="140"/>
        <end position="158"/>
    </location>
</feature>
<keyword evidence="2" id="KW-0238">DNA-binding</keyword>
<dbReference type="InterPro" id="IPR000792">
    <property type="entry name" value="Tscrpt_reg_LuxR_C"/>
</dbReference>
<dbReference type="Pfam" id="PF00196">
    <property type="entry name" value="GerE"/>
    <property type="match status" value="1"/>
</dbReference>
<dbReference type="GO" id="GO:0006355">
    <property type="term" value="P:regulation of DNA-templated transcription"/>
    <property type="evidence" value="ECO:0007669"/>
    <property type="project" value="InterPro"/>
</dbReference>
<feature type="compositionally biased region" description="Basic and acidic residues" evidence="4">
    <location>
        <begin position="1"/>
        <end position="11"/>
    </location>
</feature>
<reference evidence="7 8" key="1">
    <citation type="submission" date="2019-01" db="EMBL/GenBank/DDBJ databases">
        <title>Senegalimassilia sp. nov. KGMB04484 isolated human feces.</title>
        <authorList>
            <person name="Han K.-I."/>
            <person name="Kim J.-S."/>
            <person name="Lee K.C."/>
            <person name="Suh M.K."/>
            <person name="Eom M.K."/>
            <person name="Lee J.H."/>
            <person name="Park S.-H."/>
            <person name="Kang S.W."/>
            <person name="Park J.-E."/>
            <person name="Oh B.S."/>
            <person name="Yu S.Y."/>
            <person name="Choi S.-H."/>
            <person name="Lee D.H."/>
            <person name="Yoon H."/>
            <person name="Kim B.-Y."/>
            <person name="Lee J.H."/>
            <person name="Lee J.-S."/>
        </authorList>
    </citation>
    <scope>NUCLEOTIDE SEQUENCE [LARGE SCALE GENOMIC DNA]</scope>
    <source>
        <strain evidence="7 8">KGMB04484</strain>
    </source>
</reference>
<evidence type="ECO:0000256" key="4">
    <source>
        <dbReference type="SAM" id="MobiDB-lite"/>
    </source>
</evidence>
<feature type="compositionally biased region" description="Basic and acidic residues" evidence="4">
    <location>
        <begin position="31"/>
        <end position="43"/>
    </location>
</feature>